<dbReference type="OrthoDB" id="249225at2"/>
<comment type="caution">
    <text evidence="2">The sequence shown here is derived from an EMBL/GenBank/DDBJ whole genome shotgun (WGS) entry which is preliminary data.</text>
</comment>
<dbReference type="EMBL" id="QQSY01000007">
    <property type="protein sequence ID" value="RDI97040.1"/>
    <property type="molecule type" value="Genomic_DNA"/>
</dbReference>
<reference evidence="2 3" key="1">
    <citation type="submission" date="2018-07" db="EMBL/GenBank/DDBJ databases">
        <title>Dyella solisilvae sp. nov., isolated from the pine and broad-leaved mixed forest soil.</title>
        <authorList>
            <person name="Gao Z."/>
            <person name="Qiu L."/>
        </authorList>
    </citation>
    <scope>NUCLEOTIDE SEQUENCE [LARGE SCALE GENOMIC DNA]</scope>
    <source>
        <strain evidence="2 3">DHG54</strain>
    </source>
</reference>
<name>A0A370K4V2_9GAMM</name>
<dbReference type="InterPro" id="IPR029058">
    <property type="entry name" value="AB_hydrolase_fold"/>
</dbReference>
<keyword evidence="2" id="KW-0378">Hydrolase</keyword>
<sequence length="261" mass="28447">MTRPDHELPFFFGEGGELFGIYHQAARPSARAVLLCAPLGQDHMRCHRIYRQLACTLAGQGMPVLRFDYYGCGDSAGGSAEVDWLRCLDDIAAAARELRARSGAERVLAFGARLGASMALAAAAAAAGIDEVVAWDPVVDGAAFVATQDAMQEAMRQDTHRFVCPRQRAEAVGQWLGFPVSSTLRGQVEGWRAASRVAPSLLLDSMARPAAEWRQLFGEKTRIESLEPTTPWDDLARLEAAVISHPLVQAVASHWRERAYA</sequence>
<dbReference type="RefSeq" id="WP_114826654.1">
    <property type="nucleotide sequence ID" value="NZ_QQSY01000007.1"/>
</dbReference>
<dbReference type="SUPFAM" id="SSF53474">
    <property type="entry name" value="alpha/beta-Hydrolases"/>
    <property type="match status" value="1"/>
</dbReference>
<accession>A0A370K4V2</accession>
<dbReference type="AlphaFoldDB" id="A0A370K4V2"/>
<dbReference type="Gene3D" id="3.40.50.1820">
    <property type="entry name" value="alpha/beta hydrolase"/>
    <property type="match status" value="1"/>
</dbReference>
<keyword evidence="3" id="KW-1185">Reference proteome</keyword>
<protein>
    <submittedName>
        <fullName evidence="2">Alpha/beta fold hydrolase</fullName>
    </submittedName>
</protein>
<organism evidence="2 3">
    <name type="scientific">Dyella solisilvae</name>
    <dbReference type="NCBI Taxonomy" id="1920168"/>
    <lineage>
        <taxon>Bacteria</taxon>
        <taxon>Pseudomonadati</taxon>
        <taxon>Pseudomonadota</taxon>
        <taxon>Gammaproteobacteria</taxon>
        <taxon>Lysobacterales</taxon>
        <taxon>Rhodanobacteraceae</taxon>
        <taxon>Dyella</taxon>
    </lineage>
</organism>
<dbReference type="Pfam" id="PF12146">
    <property type="entry name" value="Hydrolase_4"/>
    <property type="match status" value="1"/>
</dbReference>
<gene>
    <name evidence="2" type="ORF">DVT68_18280</name>
</gene>
<evidence type="ECO:0000259" key="1">
    <source>
        <dbReference type="Pfam" id="PF12146"/>
    </source>
</evidence>
<evidence type="ECO:0000313" key="3">
    <source>
        <dbReference type="Proteomes" id="UP000254711"/>
    </source>
</evidence>
<dbReference type="Proteomes" id="UP000254711">
    <property type="component" value="Unassembled WGS sequence"/>
</dbReference>
<evidence type="ECO:0000313" key="2">
    <source>
        <dbReference type="EMBL" id="RDI97040.1"/>
    </source>
</evidence>
<feature type="domain" description="Serine aminopeptidase S33" evidence="1">
    <location>
        <begin position="48"/>
        <end position="145"/>
    </location>
</feature>
<dbReference type="GO" id="GO:0016787">
    <property type="term" value="F:hydrolase activity"/>
    <property type="evidence" value="ECO:0007669"/>
    <property type="project" value="UniProtKB-KW"/>
</dbReference>
<proteinExistence type="predicted"/>
<dbReference type="InterPro" id="IPR022742">
    <property type="entry name" value="Hydrolase_4"/>
</dbReference>